<dbReference type="Pfam" id="PF01855">
    <property type="entry name" value="POR_N"/>
    <property type="match status" value="1"/>
</dbReference>
<gene>
    <name evidence="4" type="ORF">J2Z79_002994</name>
</gene>
<dbReference type="SUPFAM" id="SSF52922">
    <property type="entry name" value="TK C-terminal domain-like"/>
    <property type="match status" value="1"/>
</dbReference>
<dbReference type="InterPro" id="IPR002880">
    <property type="entry name" value="Pyrv_Fd/Flavodoxin_OxRdtase_N"/>
</dbReference>
<feature type="domain" description="Pyruvate:ferredoxin oxidoreductase core" evidence="3">
    <location>
        <begin position="281"/>
        <end position="374"/>
    </location>
</feature>
<dbReference type="PANTHER" id="PTHR43088">
    <property type="entry name" value="SUBUNIT OF PYRUVATE:FLAVODOXIN OXIDOREDUCTASE-RELATED"/>
    <property type="match status" value="1"/>
</dbReference>
<organism evidence="4 5">
    <name type="scientific">Symbiobacterium terraclitae</name>
    <dbReference type="NCBI Taxonomy" id="557451"/>
    <lineage>
        <taxon>Bacteria</taxon>
        <taxon>Bacillati</taxon>
        <taxon>Bacillota</taxon>
        <taxon>Clostridia</taxon>
        <taxon>Eubacteriales</taxon>
        <taxon>Symbiobacteriaceae</taxon>
        <taxon>Symbiobacterium</taxon>
    </lineage>
</organism>
<dbReference type="InterPro" id="IPR052368">
    <property type="entry name" value="2-oxoacid_oxidoreductase"/>
</dbReference>
<dbReference type="EC" id="1.2.7.3" evidence="4"/>
<dbReference type="PANTHER" id="PTHR43088:SF1">
    <property type="entry name" value="SUBUNIT OF PYRUVATE:FLAVODOXIN OXIDOREDUCTASE"/>
    <property type="match status" value="1"/>
</dbReference>
<protein>
    <submittedName>
        <fullName evidence="4">2-oxoglutarate ferredoxin oxidoreductase subunit alpha</fullName>
        <ecNumber evidence="4">1.2.7.11</ecNumber>
        <ecNumber evidence="4">1.2.7.3</ecNumber>
    </submittedName>
</protein>
<dbReference type="InterPro" id="IPR029061">
    <property type="entry name" value="THDP-binding"/>
</dbReference>
<dbReference type="SUPFAM" id="SSF52518">
    <property type="entry name" value="Thiamin diphosphate-binding fold (THDP-binding)"/>
    <property type="match status" value="1"/>
</dbReference>
<dbReference type="Pfam" id="PF17147">
    <property type="entry name" value="PFOR_II"/>
    <property type="match status" value="1"/>
</dbReference>
<evidence type="ECO:0000313" key="5">
    <source>
        <dbReference type="Proteomes" id="UP001519289"/>
    </source>
</evidence>
<feature type="domain" description="Pyruvate flavodoxin/ferredoxin oxidoreductase pyrimidine binding" evidence="2">
    <location>
        <begin position="22"/>
        <end position="256"/>
    </location>
</feature>
<name>A0ABS4JVG8_9FIRM</name>
<accession>A0ABS4JVG8</accession>
<reference evidence="4 5" key="1">
    <citation type="submission" date="2021-03" db="EMBL/GenBank/DDBJ databases">
        <title>Genomic Encyclopedia of Type Strains, Phase IV (KMG-IV): sequencing the most valuable type-strain genomes for metagenomic binning, comparative biology and taxonomic classification.</title>
        <authorList>
            <person name="Goeker M."/>
        </authorList>
    </citation>
    <scope>NUCLEOTIDE SEQUENCE [LARGE SCALE GENOMIC DNA]</scope>
    <source>
        <strain evidence="4 5">DSM 27138</strain>
    </source>
</reference>
<dbReference type="EMBL" id="JAGGLG010000030">
    <property type="protein sequence ID" value="MBP2019552.1"/>
    <property type="molecule type" value="Genomic_DNA"/>
</dbReference>
<evidence type="ECO:0000259" key="3">
    <source>
        <dbReference type="Pfam" id="PF17147"/>
    </source>
</evidence>
<dbReference type="CDD" id="cd07034">
    <property type="entry name" value="TPP_PYR_PFOR_IOR-alpha_like"/>
    <property type="match status" value="1"/>
</dbReference>
<dbReference type="InterPro" id="IPR009014">
    <property type="entry name" value="Transketo_C/PFOR_II"/>
</dbReference>
<dbReference type="Gene3D" id="3.40.50.920">
    <property type="match status" value="1"/>
</dbReference>
<evidence type="ECO:0000259" key="2">
    <source>
        <dbReference type="Pfam" id="PF01855"/>
    </source>
</evidence>
<dbReference type="EC" id="1.2.7.11" evidence="4"/>
<comment type="caution">
    <text evidence="4">The sequence shown here is derived from an EMBL/GenBank/DDBJ whole genome shotgun (WGS) entry which is preliminary data.</text>
</comment>
<evidence type="ECO:0000313" key="4">
    <source>
        <dbReference type="EMBL" id="MBP2019552.1"/>
    </source>
</evidence>
<keyword evidence="1 4" id="KW-0560">Oxidoreductase</keyword>
<dbReference type="GO" id="GO:0047553">
    <property type="term" value="F:2-oxoglutarate synthase activity"/>
    <property type="evidence" value="ECO:0007669"/>
    <property type="project" value="UniProtKB-EC"/>
</dbReference>
<keyword evidence="5" id="KW-1185">Reference proteome</keyword>
<dbReference type="RefSeq" id="WP_209467657.1">
    <property type="nucleotide sequence ID" value="NZ_JAGGLG010000030.1"/>
</dbReference>
<proteinExistence type="predicted"/>
<dbReference type="InterPro" id="IPR033412">
    <property type="entry name" value="PFOR_II"/>
</dbReference>
<dbReference type="NCBIfam" id="NF006412">
    <property type="entry name" value="PRK08659.1"/>
    <property type="match status" value="1"/>
</dbReference>
<evidence type="ECO:0000256" key="1">
    <source>
        <dbReference type="ARBA" id="ARBA00023002"/>
    </source>
</evidence>
<sequence length="383" mass="41092">MPSLALPARRKVLMQGNEAIVEGAIAAGMRFYAGYPITPSTEIAELASEKLPRDGGRFVQMEDEIASMAAVVGASLAGRKAMTATSGPGFSLKQENLGYALTAEVPCVVVNVQRQGPSTGLPTSPSQGDVMQARYGSHGDYAAIALCPASVGEAYRLAVRAFNLAERFRMPVILLADEIIGHLRESVELPDPSELTVVDRARPTLPPGEHKAYRPGPDGVPVVPDFGTGYRFHVTGLIHGEDGSPTSNPKVVEQAVRRLTTKVTDHIDEIYEAEERDLADADVAVFAYGGTARAARRAVREARAKGLKVGLYRPITLWPFHDERVRAALQGRRAVVVPELNLGQMAREVERVAGAGTKVVRVNKVSGEPLTPGEILAAIEEVF</sequence>
<dbReference type="Proteomes" id="UP001519289">
    <property type="component" value="Unassembled WGS sequence"/>
</dbReference>
<dbReference type="Gene3D" id="3.40.50.970">
    <property type="match status" value="1"/>
</dbReference>